<dbReference type="SMART" id="SM00345">
    <property type="entry name" value="HTH_GNTR"/>
    <property type="match status" value="1"/>
</dbReference>
<dbReference type="InterPro" id="IPR036388">
    <property type="entry name" value="WH-like_DNA-bd_sf"/>
</dbReference>
<dbReference type="GO" id="GO:0030170">
    <property type="term" value="F:pyridoxal phosphate binding"/>
    <property type="evidence" value="ECO:0007669"/>
    <property type="project" value="InterPro"/>
</dbReference>
<dbReference type="InterPro" id="IPR036390">
    <property type="entry name" value="WH_DNA-bd_sf"/>
</dbReference>
<dbReference type="InterPro" id="IPR015421">
    <property type="entry name" value="PyrdxlP-dep_Trfase_major"/>
</dbReference>
<dbReference type="GO" id="GO:0008483">
    <property type="term" value="F:transaminase activity"/>
    <property type="evidence" value="ECO:0007669"/>
    <property type="project" value="UniProtKB-KW"/>
</dbReference>
<gene>
    <name evidence="7" type="ORF">GN277_13820</name>
</gene>
<proteinExistence type="inferred from homology"/>
<dbReference type="GO" id="GO:0003700">
    <property type="term" value="F:DNA-binding transcription factor activity"/>
    <property type="evidence" value="ECO:0007669"/>
    <property type="project" value="InterPro"/>
</dbReference>
<evidence type="ECO:0000256" key="5">
    <source>
        <dbReference type="ARBA" id="ARBA00023163"/>
    </source>
</evidence>
<feature type="domain" description="HTH gntR-type" evidence="6">
    <location>
        <begin position="14"/>
        <end position="82"/>
    </location>
</feature>
<keyword evidence="4" id="KW-0238">DNA-binding</keyword>
<sequence>MYELTMNLKSHSKIPLYEQIYDYIKRDIQSGRIGYKEKLPSTRSLSRHLEVSRSTVELAYEQLLSEGYIESEPYRGFFVAQTEELYHLKSEKPKAKPSKQEKKKFQFDFSPNGVDLRSFPYNAWRKLSKDILMDDRTELFRCGDSKGEYGFRCAISSYLHQARGVNCSPEQIIVGAGSDYILMLLSMVLGKEHRIAFEDPAYKQAYHMANALGYETHPVSLDKNGIKIRELEESGADIAYVTPSHQYPTGIVMPINRRMELLRWAKKGKGRYIVEDDYDSEYRYKGKPIPALKGYDAHEKVIYLGTFSRSVAPAIRLSYMVLPEPLMEEYERKNDFIHTTVSKVDQLIMQRFLEDGYYERHLNKTRALYKSRHDVLLEGLKGMSDILTVSGEHAGVHLLLTFQNGLSEEELIQRAAKKDVRVYGLSDYRILKSGEEKATILLGYANLTEEQIREAVKILEGCFRC</sequence>
<dbReference type="Pfam" id="PF00155">
    <property type="entry name" value="Aminotran_1_2"/>
    <property type="match status" value="1"/>
</dbReference>
<dbReference type="Proteomes" id="UP000460412">
    <property type="component" value="Unassembled WGS sequence"/>
</dbReference>
<comment type="caution">
    <text evidence="7">The sequence shown here is derived from an EMBL/GenBank/DDBJ whole genome shotgun (WGS) entry which is preliminary data.</text>
</comment>
<dbReference type="SUPFAM" id="SSF53383">
    <property type="entry name" value="PLP-dependent transferases"/>
    <property type="match status" value="1"/>
</dbReference>
<dbReference type="PRINTS" id="PR00035">
    <property type="entry name" value="HTHGNTR"/>
</dbReference>
<dbReference type="SUPFAM" id="SSF46785">
    <property type="entry name" value="Winged helix' DNA-binding domain"/>
    <property type="match status" value="1"/>
</dbReference>
<evidence type="ECO:0000313" key="7">
    <source>
        <dbReference type="EMBL" id="MXP76433.1"/>
    </source>
</evidence>
<evidence type="ECO:0000256" key="2">
    <source>
        <dbReference type="ARBA" id="ARBA00022898"/>
    </source>
</evidence>
<dbReference type="InterPro" id="IPR015424">
    <property type="entry name" value="PyrdxlP-dep_Trfase"/>
</dbReference>
<dbReference type="CDD" id="cd07377">
    <property type="entry name" value="WHTH_GntR"/>
    <property type="match status" value="1"/>
</dbReference>
<keyword evidence="7" id="KW-0808">Transferase</keyword>
<dbReference type="AlphaFoldDB" id="A0A7X3MHB1"/>
<keyword evidence="3" id="KW-0805">Transcription regulation</keyword>
<dbReference type="Gene3D" id="1.10.10.10">
    <property type="entry name" value="Winged helix-like DNA-binding domain superfamily/Winged helix DNA-binding domain"/>
    <property type="match status" value="1"/>
</dbReference>
<evidence type="ECO:0000256" key="4">
    <source>
        <dbReference type="ARBA" id="ARBA00023125"/>
    </source>
</evidence>
<keyword evidence="2" id="KW-0663">Pyridoxal phosphate</keyword>
<keyword evidence="5" id="KW-0804">Transcription</keyword>
<dbReference type="RefSeq" id="WP_159751570.1">
    <property type="nucleotide sequence ID" value="NZ_WUQX01000001.1"/>
</dbReference>
<dbReference type="PROSITE" id="PS50949">
    <property type="entry name" value="HTH_GNTR"/>
    <property type="match status" value="1"/>
</dbReference>
<organism evidence="7 8">
    <name type="scientific">Sporofaciens musculi</name>
    <dbReference type="NCBI Taxonomy" id="2681861"/>
    <lineage>
        <taxon>Bacteria</taxon>
        <taxon>Bacillati</taxon>
        <taxon>Bacillota</taxon>
        <taxon>Clostridia</taxon>
        <taxon>Lachnospirales</taxon>
        <taxon>Lachnospiraceae</taxon>
        <taxon>Sporofaciens</taxon>
    </lineage>
</organism>
<comment type="similarity">
    <text evidence="1">In the C-terminal section; belongs to the class-I pyridoxal-phosphate-dependent aminotransferase family.</text>
</comment>
<keyword evidence="8" id="KW-1185">Reference proteome</keyword>
<dbReference type="PANTHER" id="PTHR46577:SF1">
    <property type="entry name" value="HTH-TYPE TRANSCRIPTIONAL REGULATORY PROTEIN GABR"/>
    <property type="match status" value="1"/>
</dbReference>
<evidence type="ECO:0000256" key="1">
    <source>
        <dbReference type="ARBA" id="ARBA00005384"/>
    </source>
</evidence>
<dbReference type="GO" id="GO:0003677">
    <property type="term" value="F:DNA binding"/>
    <property type="evidence" value="ECO:0007669"/>
    <property type="project" value="UniProtKB-KW"/>
</dbReference>
<dbReference type="InterPro" id="IPR000524">
    <property type="entry name" value="Tscrpt_reg_HTH_GntR"/>
</dbReference>
<evidence type="ECO:0000313" key="8">
    <source>
        <dbReference type="Proteomes" id="UP000460412"/>
    </source>
</evidence>
<reference evidence="7 8" key="1">
    <citation type="submission" date="2019-12" db="EMBL/GenBank/DDBJ databases">
        <title>Sporaefaciens musculi gen. nov., sp. nov., a novel bacterium isolated from the caecum of an obese mouse.</title>
        <authorList>
            <person name="Rasmussen T.S."/>
            <person name="Streidl T."/>
            <person name="Hitch T.C.A."/>
            <person name="Wortmann E."/>
            <person name="Deptula P."/>
            <person name="Hansen M."/>
            <person name="Nielsen D.S."/>
            <person name="Clavel T."/>
            <person name="Vogensen F.K."/>
        </authorList>
    </citation>
    <scope>NUCLEOTIDE SEQUENCE [LARGE SCALE GENOMIC DNA]</scope>
    <source>
        <strain evidence="7 8">WCA-9-b2</strain>
    </source>
</reference>
<dbReference type="InterPro" id="IPR004839">
    <property type="entry name" value="Aminotransferase_I/II_large"/>
</dbReference>
<protein>
    <submittedName>
        <fullName evidence="7">Aminotransferase class I/II-fold pyridoxal phosphate-dependent enzyme</fullName>
    </submittedName>
</protein>
<dbReference type="PANTHER" id="PTHR46577">
    <property type="entry name" value="HTH-TYPE TRANSCRIPTIONAL REGULATORY PROTEIN GABR"/>
    <property type="match status" value="1"/>
</dbReference>
<dbReference type="CDD" id="cd00609">
    <property type="entry name" value="AAT_like"/>
    <property type="match status" value="1"/>
</dbReference>
<evidence type="ECO:0000259" key="6">
    <source>
        <dbReference type="PROSITE" id="PS50949"/>
    </source>
</evidence>
<accession>A0A7X3MHB1</accession>
<keyword evidence="7" id="KW-0032">Aminotransferase</keyword>
<dbReference type="Pfam" id="PF00392">
    <property type="entry name" value="GntR"/>
    <property type="match status" value="1"/>
</dbReference>
<dbReference type="Gene3D" id="3.40.640.10">
    <property type="entry name" value="Type I PLP-dependent aspartate aminotransferase-like (Major domain)"/>
    <property type="match status" value="1"/>
</dbReference>
<evidence type="ECO:0000256" key="3">
    <source>
        <dbReference type="ARBA" id="ARBA00023015"/>
    </source>
</evidence>
<name>A0A7X3MHB1_9FIRM</name>
<dbReference type="InterPro" id="IPR051446">
    <property type="entry name" value="HTH_trans_reg/aminotransferase"/>
</dbReference>
<dbReference type="EMBL" id="WUQX01000001">
    <property type="protein sequence ID" value="MXP76433.1"/>
    <property type="molecule type" value="Genomic_DNA"/>
</dbReference>